<evidence type="ECO:0000313" key="2">
    <source>
        <dbReference type="EMBL" id="CAF4256309.1"/>
    </source>
</evidence>
<dbReference type="SUPFAM" id="SSF53720">
    <property type="entry name" value="ALDH-like"/>
    <property type="match status" value="1"/>
</dbReference>
<name>A0A820EZH5_9BILA</name>
<dbReference type="PANTHER" id="PTHR11699">
    <property type="entry name" value="ALDEHYDE DEHYDROGENASE-RELATED"/>
    <property type="match status" value="1"/>
</dbReference>
<comment type="caution">
    <text evidence="2">The sequence shown here is derived from an EMBL/GenBank/DDBJ whole genome shotgun (WGS) entry which is preliminary data.</text>
</comment>
<dbReference type="InterPro" id="IPR015590">
    <property type="entry name" value="Aldehyde_DH_dom"/>
</dbReference>
<dbReference type="Proteomes" id="UP000663836">
    <property type="component" value="Unassembled WGS sequence"/>
</dbReference>
<evidence type="ECO:0000259" key="1">
    <source>
        <dbReference type="Pfam" id="PF00171"/>
    </source>
</evidence>
<dbReference type="Pfam" id="PF00171">
    <property type="entry name" value="Aldedh"/>
    <property type="match status" value="1"/>
</dbReference>
<evidence type="ECO:0000313" key="3">
    <source>
        <dbReference type="Proteomes" id="UP000663836"/>
    </source>
</evidence>
<accession>A0A820EZH5</accession>
<dbReference type="InterPro" id="IPR016161">
    <property type="entry name" value="Ald_DH/histidinol_DH"/>
</dbReference>
<gene>
    <name evidence="2" type="ORF">JBS370_LOCUS38907</name>
</gene>
<dbReference type="Gene3D" id="3.40.605.10">
    <property type="entry name" value="Aldehyde Dehydrogenase, Chain A, domain 1"/>
    <property type="match status" value="1"/>
</dbReference>
<proteinExistence type="predicted"/>
<dbReference type="EMBL" id="CAJOBD010023582">
    <property type="protein sequence ID" value="CAF4256309.1"/>
    <property type="molecule type" value="Genomic_DNA"/>
</dbReference>
<dbReference type="GO" id="GO:0016491">
    <property type="term" value="F:oxidoreductase activity"/>
    <property type="evidence" value="ECO:0007669"/>
    <property type="project" value="InterPro"/>
</dbReference>
<dbReference type="InterPro" id="IPR016162">
    <property type="entry name" value="Ald_DH_N"/>
</dbReference>
<organism evidence="2 3">
    <name type="scientific">Rotaria sordida</name>
    <dbReference type="NCBI Taxonomy" id="392033"/>
    <lineage>
        <taxon>Eukaryota</taxon>
        <taxon>Metazoa</taxon>
        <taxon>Spiralia</taxon>
        <taxon>Gnathifera</taxon>
        <taxon>Rotifera</taxon>
        <taxon>Eurotatoria</taxon>
        <taxon>Bdelloidea</taxon>
        <taxon>Philodinida</taxon>
        <taxon>Philodinidae</taxon>
        <taxon>Rotaria</taxon>
    </lineage>
</organism>
<dbReference type="AlphaFoldDB" id="A0A820EZH5"/>
<sequence>MLIAPKPTKQTLLSALYYAALIKEANFLQGVVNIILGDGPECGYTIAVHAHIDKVACTSSVEVGKKIQEAATTSNLKCVTLERGQQQIQDNFHLSYSLFTYR</sequence>
<feature type="domain" description="Aldehyde dehydrogenase" evidence="1">
    <location>
        <begin position="6"/>
        <end position="84"/>
    </location>
</feature>
<reference evidence="2" key="1">
    <citation type="submission" date="2021-02" db="EMBL/GenBank/DDBJ databases">
        <authorList>
            <person name="Nowell W R."/>
        </authorList>
    </citation>
    <scope>NUCLEOTIDE SEQUENCE</scope>
</reference>
<protein>
    <recommendedName>
        <fullName evidence="1">Aldehyde dehydrogenase domain-containing protein</fullName>
    </recommendedName>
</protein>